<evidence type="ECO:0000313" key="5">
    <source>
        <dbReference type="EMBL" id="KAG8201922.1"/>
    </source>
</evidence>
<gene>
    <name evidence="5" type="ORF">JTE90_027399</name>
</gene>
<dbReference type="Proteomes" id="UP000827092">
    <property type="component" value="Unassembled WGS sequence"/>
</dbReference>
<dbReference type="AlphaFoldDB" id="A0AAV6VZ76"/>
<name>A0AAV6VZ76_9ARAC</name>
<accession>A0AAV6VZ76</accession>
<dbReference type="EMBL" id="JAFNEN010000002">
    <property type="protein sequence ID" value="KAG8201922.1"/>
    <property type="molecule type" value="Genomic_DNA"/>
</dbReference>
<organism evidence="5 6">
    <name type="scientific">Oedothorax gibbosus</name>
    <dbReference type="NCBI Taxonomy" id="931172"/>
    <lineage>
        <taxon>Eukaryota</taxon>
        <taxon>Metazoa</taxon>
        <taxon>Ecdysozoa</taxon>
        <taxon>Arthropoda</taxon>
        <taxon>Chelicerata</taxon>
        <taxon>Arachnida</taxon>
        <taxon>Araneae</taxon>
        <taxon>Araneomorphae</taxon>
        <taxon>Entelegynae</taxon>
        <taxon>Araneoidea</taxon>
        <taxon>Linyphiidae</taxon>
        <taxon>Erigoninae</taxon>
        <taxon>Oedothorax</taxon>
    </lineage>
</organism>
<keyword evidence="3" id="KW-0106">Calcium</keyword>
<keyword evidence="2" id="KW-0677">Repeat</keyword>
<dbReference type="CDD" id="cd00051">
    <property type="entry name" value="EFh"/>
    <property type="match status" value="2"/>
</dbReference>
<evidence type="ECO:0000256" key="1">
    <source>
        <dbReference type="ARBA" id="ARBA00022723"/>
    </source>
</evidence>
<reference evidence="5 6" key="1">
    <citation type="journal article" date="2022" name="Nat. Ecol. Evol.">
        <title>A masculinizing supergene underlies an exaggerated male reproductive morph in a spider.</title>
        <authorList>
            <person name="Hendrickx F."/>
            <person name="De Corte Z."/>
            <person name="Sonet G."/>
            <person name="Van Belleghem S.M."/>
            <person name="Kostlbacher S."/>
            <person name="Vangestel C."/>
        </authorList>
    </citation>
    <scope>NUCLEOTIDE SEQUENCE [LARGE SCALE GENOMIC DNA]</scope>
    <source>
        <strain evidence="5">W744_W776</strain>
    </source>
</reference>
<dbReference type="SUPFAM" id="SSF47473">
    <property type="entry name" value="EF-hand"/>
    <property type="match status" value="1"/>
</dbReference>
<dbReference type="PROSITE" id="PS00018">
    <property type="entry name" value="EF_HAND_1"/>
    <property type="match status" value="1"/>
</dbReference>
<evidence type="ECO:0000256" key="3">
    <source>
        <dbReference type="ARBA" id="ARBA00022837"/>
    </source>
</evidence>
<evidence type="ECO:0000256" key="2">
    <source>
        <dbReference type="ARBA" id="ARBA00022737"/>
    </source>
</evidence>
<dbReference type="PROSITE" id="PS50222">
    <property type="entry name" value="EF_HAND_2"/>
    <property type="match status" value="3"/>
</dbReference>
<dbReference type="PANTHER" id="PTHR34524">
    <property type="entry name" value="CALCYPHOSIN"/>
    <property type="match status" value="1"/>
</dbReference>
<evidence type="ECO:0000259" key="4">
    <source>
        <dbReference type="PROSITE" id="PS50222"/>
    </source>
</evidence>
<dbReference type="InterPro" id="IPR051581">
    <property type="entry name" value="Ca-bind"/>
</dbReference>
<dbReference type="Gene3D" id="1.10.238.10">
    <property type="entry name" value="EF-hand"/>
    <property type="match status" value="2"/>
</dbReference>
<dbReference type="InterPro" id="IPR002048">
    <property type="entry name" value="EF_hand_dom"/>
</dbReference>
<feature type="domain" description="EF-hand" evidence="4">
    <location>
        <begin position="112"/>
        <end position="147"/>
    </location>
</feature>
<dbReference type="PANTHER" id="PTHR34524:SF6">
    <property type="entry name" value="CALCYPHOSINE LIKE"/>
    <property type="match status" value="1"/>
</dbReference>
<evidence type="ECO:0000313" key="6">
    <source>
        <dbReference type="Proteomes" id="UP000827092"/>
    </source>
</evidence>
<dbReference type="SMART" id="SM00054">
    <property type="entry name" value="EFh"/>
    <property type="match status" value="3"/>
</dbReference>
<comment type="caution">
    <text evidence="5">The sequence shown here is derived from an EMBL/GenBank/DDBJ whole genome shotgun (WGS) entry which is preliminary data.</text>
</comment>
<dbReference type="GO" id="GO:0005509">
    <property type="term" value="F:calcium ion binding"/>
    <property type="evidence" value="ECO:0007669"/>
    <property type="project" value="InterPro"/>
</dbReference>
<proteinExistence type="predicted"/>
<dbReference type="InterPro" id="IPR011992">
    <property type="entry name" value="EF-hand-dom_pair"/>
</dbReference>
<feature type="domain" description="EF-hand" evidence="4">
    <location>
        <begin position="38"/>
        <end position="73"/>
    </location>
</feature>
<feature type="domain" description="EF-hand" evidence="4">
    <location>
        <begin position="76"/>
        <end position="111"/>
    </location>
</feature>
<dbReference type="InterPro" id="IPR018247">
    <property type="entry name" value="EF_Hand_1_Ca_BS"/>
</dbReference>
<sequence length="209" mass="24537">MLDDEQERRLRASAERRLSRATDPLERVRLFCLQRGATGILALARVYRRMDYNRNGELSYEEFVKGLRDSGMDQHLDAREMKELFQEFDKDFSGTISYEEFLRAIRPSLCPSRLSIVDRAFRKLDRDIRGVVTYRELAKAYSVQNHPEYRNGQCSERELCLRFLANFEVAGNPEGRVSKEEFVDYYTGVSASIDEDSYFDLMVRLAWKL</sequence>
<keyword evidence="6" id="KW-1185">Reference proteome</keyword>
<protein>
    <recommendedName>
        <fullName evidence="4">EF-hand domain-containing protein</fullName>
    </recommendedName>
</protein>
<keyword evidence="1" id="KW-0479">Metal-binding</keyword>
<dbReference type="Pfam" id="PF13499">
    <property type="entry name" value="EF-hand_7"/>
    <property type="match status" value="1"/>
</dbReference>